<accession>A0A7C5U739</accession>
<evidence type="ECO:0000313" key="4">
    <source>
        <dbReference type="EMBL" id="HHR41153.1"/>
    </source>
</evidence>
<gene>
    <name evidence="4" type="primary">rpl34e</name>
    <name evidence="4" type="ORF">ENM42_04915</name>
</gene>
<dbReference type="InterPro" id="IPR018065">
    <property type="entry name" value="Ribosomal_eL34_CS"/>
</dbReference>
<comment type="caution">
    <text evidence="4">The sequence shown here is derived from an EMBL/GenBank/DDBJ whole genome shotgun (WGS) entry which is preliminary data.</text>
</comment>
<organism evidence="4">
    <name type="scientific">Caldiarchaeum subterraneum</name>
    <dbReference type="NCBI Taxonomy" id="311458"/>
    <lineage>
        <taxon>Archaea</taxon>
        <taxon>Nitrososphaerota</taxon>
        <taxon>Candidatus Caldarchaeales</taxon>
        <taxon>Candidatus Caldarchaeaceae</taxon>
        <taxon>Candidatus Caldarchaeum</taxon>
    </lineage>
</organism>
<dbReference type="GO" id="GO:0005840">
    <property type="term" value="C:ribosome"/>
    <property type="evidence" value="ECO:0007669"/>
    <property type="project" value="UniProtKB-KW"/>
</dbReference>
<dbReference type="PROSITE" id="PS01145">
    <property type="entry name" value="RIBOSOMAL_L34E"/>
    <property type="match status" value="1"/>
</dbReference>
<sequence>MRRSLRTRSKKRKTIRTPGGKLKLQFRKELPGPRRCRFCGSEIHGISKDRGVAHSERTVGRIYGGEVCHRCLEKSMVTAVASEWLKESSF</sequence>
<dbReference type="Gene3D" id="6.20.340.10">
    <property type="match status" value="1"/>
</dbReference>
<protein>
    <submittedName>
        <fullName evidence="4">50S ribosomal protein L34e</fullName>
    </submittedName>
</protein>
<evidence type="ECO:0000256" key="2">
    <source>
        <dbReference type="ARBA" id="ARBA00022980"/>
    </source>
</evidence>
<dbReference type="PRINTS" id="PR01250">
    <property type="entry name" value="RIBOSOMALL34"/>
</dbReference>
<dbReference type="InterPro" id="IPR008195">
    <property type="entry name" value="Ribosomal_eL34"/>
</dbReference>
<dbReference type="GO" id="GO:0006412">
    <property type="term" value="P:translation"/>
    <property type="evidence" value="ECO:0007669"/>
    <property type="project" value="InterPro"/>
</dbReference>
<dbReference type="GO" id="GO:0003735">
    <property type="term" value="F:structural constituent of ribosome"/>
    <property type="evidence" value="ECO:0007669"/>
    <property type="project" value="InterPro"/>
</dbReference>
<keyword evidence="2 4" id="KW-0689">Ribosomal protein</keyword>
<keyword evidence="3" id="KW-0687">Ribonucleoprotein</keyword>
<comment type="similarity">
    <text evidence="1">Belongs to the eukaryotic ribosomal protein eL34 family.</text>
</comment>
<evidence type="ECO:0000256" key="3">
    <source>
        <dbReference type="ARBA" id="ARBA00023274"/>
    </source>
</evidence>
<dbReference type="GO" id="GO:1990904">
    <property type="term" value="C:ribonucleoprotein complex"/>
    <property type="evidence" value="ECO:0007669"/>
    <property type="project" value="UniProtKB-KW"/>
</dbReference>
<evidence type="ECO:0000256" key="1">
    <source>
        <dbReference type="ARBA" id="ARBA00009875"/>
    </source>
</evidence>
<dbReference type="InterPro" id="IPR038562">
    <property type="entry name" value="Ribosomal_eL34_C_sf"/>
</dbReference>
<dbReference type="Pfam" id="PF01199">
    <property type="entry name" value="Ribosomal_L34e"/>
    <property type="match status" value="1"/>
</dbReference>
<dbReference type="AlphaFoldDB" id="A0A7C5U739"/>
<reference evidence="4" key="1">
    <citation type="journal article" date="2020" name="mSystems">
        <title>Genome- and Community-Level Interaction Insights into Carbon Utilization and Element Cycling Functions of Hydrothermarchaeota in Hydrothermal Sediment.</title>
        <authorList>
            <person name="Zhou Z."/>
            <person name="Liu Y."/>
            <person name="Xu W."/>
            <person name="Pan J."/>
            <person name="Luo Z.H."/>
            <person name="Li M."/>
        </authorList>
    </citation>
    <scope>NUCLEOTIDE SEQUENCE [LARGE SCALE GENOMIC DNA]</scope>
    <source>
        <strain evidence="4">SpSt-1084</strain>
    </source>
</reference>
<name>A0A7C5U739_CALS0</name>
<proteinExistence type="inferred from homology"/>
<dbReference type="EMBL" id="DRXS01000264">
    <property type="protein sequence ID" value="HHR41153.1"/>
    <property type="molecule type" value="Genomic_DNA"/>
</dbReference>